<dbReference type="InterPro" id="IPR035671">
    <property type="entry name" value="DsbD_gamma"/>
</dbReference>
<dbReference type="PROSITE" id="PS00194">
    <property type="entry name" value="THIOREDOXIN_1"/>
    <property type="match status" value="1"/>
</dbReference>
<dbReference type="InterPro" id="IPR028250">
    <property type="entry name" value="DsbDN"/>
</dbReference>
<feature type="transmembrane region" description="Helical" evidence="7">
    <location>
        <begin position="298"/>
        <end position="325"/>
    </location>
</feature>
<comment type="caution">
    <text evidence="11">The sequence shown here is derived from an EMBL/GenBank/DDBJ whole genome shotgun (WGS) entry which is preliminary data.</text>
</comment>
<name>A0A328AHC0_9CAUL</name>
<evidence type="ECO:0000313" key="12">
    <source>
        <dbReference type="Proteomes" id="UP000249254"/>
    </source>
</evidence>
<keyword evidence="2 7" id="KW-0812">Transmembrane</keyword>
<keyword evidence="4 7" id="KW-1133">Transmembrane helix</keyword>
<dbReference type="OrthoDB" id="9811036at2"/>
<dbReference type="Proteomes" id="UP000249254">
    <property type="component" value="Unassembled WGS sequence"/>
</dbReference>
<dbReference type="GO" id="GO:0016020">
    <property type="term" value="C:membrane"/>
    <property type="evidence" value="ECO:0007669"/>
    <property type="project" value="UniProtKB-SubCell"/>
</dbReference>
<sequence>MRWLAALLTAVMAHLAVASAAQADAVNTGHLSAELVPEAQGIAPGQTIHVALRQKIQPGWHTYWRNAGDSGEPTRLTWTLPAGWKAGEFIWPTPKRLPVGPLVNYGYEDEVLLPVPVSAPADARPGERVTLKAAAAFLVCKEICVPEDAALQITLPVTPAAAPLDPKWGRPIEASVAAAPKPAGLAAVFEKTAKGLVLAVTGGPLKGADLHDAYFYPYDSTVIDHAKPQAAERGPDGLTLTLTPGYAFQGASPPKSLAGVLAVDDAAYEITAGPGAPPAGAAGLGPPAARGKGGGADFGLVSAAVFAFLGGLILNLMPCVFPVLAMKAASLAGHGGREEAQARRHGLAFGVGVLVTFMGLAGLLIGLKAAGSAIGWGFQLQSPPVVAVLALLMLAIALDLSGVFEVGTSLQGLGAGLASRGGLIGDVFTGALAVVVAAPCTAPFMGTAIGWALTQSPAAGLAVFLALGVGFALPFVLVTFWPGLLTRLPKPGPWMDVFRKALAFPMYGAAAWLAWVLTLQAGASALARILIAAIVLGLAAWLAGLAQRSAAAGRRPLTTGGAAALLALAAVAAVIWPAYAETPMADGAGAKTAEAASEPYSPERLAALRAEGKPVFVNYTAAWCVSCQVNDRVVLSTAPVVKAMKANGISYLKADWTKRDPVIAGELARFGRAGVPLYLVYGANGGEPAILPAILTQGMVIKALETAARKS</sequence>
<organism evidence="11 12">
    <name type="scientific">Phenylobacterium soli</name>
    <dbReference type="NCBI Taxonomy" id="2170551"/>
    <lineage>
        <taxon>Bacteria</taxon>
        <taxon>Pseudomonadati</taxon>
        <taxon>Pseudomonadota</taxon>
        <taxon>Alphaproteobacteria</taxon>
        <taxon>Caulobacterales</taxon>
        <taxon>Caulobacteraceae</taxon>
        <taxon>Phenylobacterium</taxon>
    </lineage>
</organism>
<feature type="transmembrane region" description="Helical" evidence="7">
    <location>
        <begin position="459"/>
        <end position="481"/>
    </location>
</feature>
<feature type="transmembrane region" description="Helical" evidence="7">
    <location>
        <begin position="525"/>
        <end position="545"/>
    </location>
</feature>
<dbReference type="Gene3D" id="3.40.30.10">
    <property type="entry name" value="Glutaredoxin"/>
    <property type="match status" value="1"/>
</dbReference>
<feature type="domain" description="Thiol:disulfide interchange protein DsbD N-terminal" evidence="10">
    <location>
        <begin position="34"/>
        <end position="152"/>
    </location>
</feature>
<feature type="signal peptide" evidence="8">
    <location>
        <begin position="1"/>
        <end position="23"/>
    </location>
</feature>
<keyword evidence="3" id="KW-0201">Cytochrome c-type biogenesis</keyword>
<dbReference type="CDD" id="cd02953">
    <property type="entry name" value="DsbDgamma"/>
    <property type="match status" value="1"/>
</dbReference>
<reference evidence="12" key="1">
    <citation type="submission" date="2018-05" db="EMBL/GenBank/DDBJ databases">
        <authorList>
            <person name="Li X."/>
        </authorList>
    </citation>
    <scope>NUCLEOTIDE SEQUENCE [LARGE SCALE GENOMIC DNA]</scope>
    <source>
        <strain evidence="12">LX32</strain>
    </source>
</reference>
<keyword evidence="6" id="KW-0676">Redox-active center</keyword>
<feature type="chain" id="PRO_5016317251" evidence="8">
    <location>
        <begin position="24"/>
        <end position="711"/>
    </location>
</feature>
<dbReference type="GO" id="GO:0017004">
    <property type="term" value="P:cytochrome complex assembly"/>
    <property type="evidence" value="ECO:0007669"/>
    <property type="project" value="UniProtKB-KW"/>
</dbReference>
<evidence type="ECO:0000256" key="4">
    <source>
        <dbReference type="ARBA" id="ARBA00022989"/>
    </source>
</evidence>
<evidence type="ECO:0000313" key="11">
    <source>
        <dbReference type="EMBL" id="RAK53917.1"/>
    </source>
</evidence>
<feature type="transmembrane region" description="Helical" evidence="7">
    <location>
        <begin position="385"/>
        <end position="406"/>
    </location>
</feature>
<comment type="subcellular location">
    <subcellularLocation>
        <location evidence="1">Membrane</location>
        <topology evidence="1">Multi-pass membrane protein</topology>
    </subcellularLocation>
</comment>
<dbReference type="InterPro" id="IPR017937">
    <property type="entry name" value="Thioredoxin_CS"/>
</dbReference>
<dbReference type="InterPro" id="IPR036249">
    <property type="entry name" value="Thioredoxin-like_sf"/>
</dbReference>
<evidence type="ECO:0000256" key="1">
    <source>
        <dbReference type="ARBA" id="ARBA00004141"/>
    </source>
</evidence>
<dbReference type="GO" id="GO:0045454">
    <property type="term" value="P:cell redox homeostasis"/>
    <property type="evidence" value="ECO:0007669"/>
    <property type="project" value="TreeGrafter"/>
</dbReference>
<evidence type="ECO:0000256" key="7">
    <source>
        <dbReference type="SAM" id="Phobius"/>
    </source>
</evidence>
<accession>A0A328AHC0</accession>
<feature type="transmembrane region" description="Helical" evidence="7">
    <location>
        <begin position="557"/>
        <end position="579"/>
    </location>
</feature>
<evidence type="ECO:0000259" key="10">
    <source>
        <dbReference type="Pfam" id="PF11412"/>
    </source>
</evidence>
<feature type="domain" description="Cytochrome C biogenesis protein transmembrane" evidence="9">
    <location>
        <begin position="304"/>
        <end position="514"/>
    </location>
</feature>
<dbReference type="PANTHER" id="PTHR32234:SF3">
    <property type="entry name" value="SUPPRESSION OF COPPER SENSITIVITY PROTEIN"/>
    <property type="match status" value="1"/>
</dbReference>
<dbReference type="Pfam" id="PF13899">
    <property type="entry name" value="Thioredoxin_7"/>
    <property type="match status" value="1"/>
</dbReference>
<dbReference type="RefSeq" id="WP_111527668.1">
    <property type="nucleotide sequence ID" value="NZ_JBHRSG010000002.1"/>
</dbReference>
<evidence type="ECO:0000256" key="3">
    <source>
        <dbReference type="ARBA" id="ARBA00022748"/>
    </source>
</evidence>
<keyword evidence="12" id="KW-1185">Reference proteome</keyword>
<dbReference type="Pfam" id="PF11412">
    <property type="entry name" value="DsbD_N"/>
    <property type="match status" value="1"/>
</dbReference>
<dbReference type="EMBL" id="QFYQ01000001">
    <property type="protein sequence ID" value="RAK53917.1"/>
    <property type="molecule type" value="Genomic_DNA"/>
</dbReference>
<dbReference type="SUPFAM" id="SSF52833">
    <property type="entry name" value="Thioredoxin-like"/>
    <property type="match status" value="1"/>
</dbReference>
<dbReference type="GO" id="GO:0015035">
    <property type="term" value="F:protein-disulfide reductase activity"/>
    <property type="evidence" value="ECO:0007669"/>
    <property type="project" value="TreeGrafter"/>
</dbReference>
<dbReference type="InterPro" id="IPR003834">
    <property type="entry name" value="Cyt_c_assmbl_TM_dom"/>
</dbReference>
<proteinExistence type="predicted"/>
<keyword evidence="8" id="KW-0732">Signal</keyword>
<dbReference type="PANTHER" id="PTHR32234">
    <property type="entry name" value="THIOL:DISULFIDE INTERCHANGE PROTEIN DSBD"/>
    <property type="match status" value="1"/>
</dbReference>
<evidence type="ECO:0000256" key="6">
    <source>
        <dbReference type="ARBA" id="ARBA00023284"/>
    </source>
</evidence>
<feature type="transmembrane region" description="Helical" evidence="7">
    <location>
        <begin position="501"/>
        <end position="519"/>
    </location>
</feature>
<evidence type="ECO:0000256" key="8">
    <source>
        <dbReference type="SAM" id="SignalP"/>
    </source>
</evidence>
<evidence type="ECO:0000256" key="2">
    <source>
        <dbReference type="ARBA" id="ARBA00022692"/>
    </source>
</evidence>
<dbReference type="AlphaFoldDB" id="A0A328AHC0"/>
<protein>
    <submittedName>
        <fullName evidence="11">Thiol:disulfide interchange protein</fullName>
    </submittedName>
</protein>
<evidence type="ECO:0000259" key="9">
    <source>
        <dbReference type="Pfam" id="PF02683"/>
    </source>
</evidence>
<feature type="transmembrane region" description="Helical" evidence="7">
    <location>
        <begin position="346"/>
        <end position="365"/>
    </location>
</feature>
<evidence type="ECO:0000256" key="5">
    <source>
        <dbReference type="ARBA" id="ARBA00023136"/>
    </source>
</evidence>
<feature type="transmembrane region" description="Helical" evidence="7">
    <location>
        <begin position="427"/>
        <end position="453"/>
    </location>
</feature>
<keyword evidence="5 7" id="KW-0472">Membrane</keyword>
<dbReference type="Pfam" id="PF02683">
    <property type="entry name" value="DsbD_TM"/>
    <property type="match status" value="1"/>
</dbReference>
<gene>
    <name evidence="11" type="ORF">DJ017_04965</name>
</gene>